<gene>
    <name evidence="2" type="ORF">PCOR1329_LOCUS80223</name>
</gene>
<feature type="compositionally biased region" description="Pro residues" evidence="1">
    <location>
        <begin position="330"/>
        <end position="340"/>
    </location>
</feature>
<proteinExistence type="predicted"/>
<feature type="compositionally biased region" description="Low complexity" evidence="1">
    <location>
        <begin position="311"/>
        <end position="324"/>
    </location>
</feature>
<feature type="region of interest" description="Disordered" evidence="1">
    <location>
        <begin position="159"/>
        <end position="197"/>
    </location>
</feature>
<keyword evidence="3" id="KW-1185">Reference proteome</keyword>
<feature type="compositionally biased region" description="Pro residues" evidence="1">
    <location>
        <begin position="180"/>
        <end position="197"/>
    </location>
</feature>
<protein>
    <submittedName>
        <fullName evidence="2">Uncharacterized protein</fullName>
    </submittedName>
</protein>
<dbReference type="EMBL" id="CAUYUJ010021348">
    <property type="protein sequence ID" value="CAK0904088.1"/>
    <property type="molecule type" value="Genomic_DNA"/>
</dbReference>
<feature type="region of interest" description="Disordered" evidence="1">
    <location>
        <begin position="298"/>
        <end position="343"/>
    </location>
</feature>
<comment type="caution">
    <text evidence="2">The sequence shown here is derived from an EMBL/GenBank/DDBJ whole genome shotgun (WGS) entry which is preliminary data.</text>
</comment>
<sequence>MDTTCVPCCDGQLHALQGTWQNIELPNELYLVQDRTVSRVRQSTSEKTVFNNVLVVDKVHDRIQWGVKGKFILGWVSGEECAGLLDEVSWTVPGADTRAPGGRTKEWRWKRLDSSALPAETFSDSLVVVAAEASPEAFWPLANAACSSSIAASTTPSATAAESHLSQPGAVPGLALGTPPSAPRPVAPRPPSCPPPPHLVAPSQALGTEPEVVAAIQGHWLNSADSTESYRVCGLDVARHKASRMEVRTFRLRWNAASRRIEWGLGKYFLQPPTSAAMPRAVWTPSDGRGRGFSWTRAGGRAGEPPVAPTASGLGPAALSPLGLVSTQRPPAPPPPPPPSAAAAGCGAVLLQLAEAERAQLEWQQRLQAQAEPQQGWLQQQLQQEALRQLRHVWCQHHAVAVAPQPALHRVAPY</sequence>
<evidence type="ECO:0000313" key="3">
    <source>
        <dbReference type="Proteomes" id="UP001189429"/>
    </source>
</evidence>
<evidence type="ECO:0000313" key="2">
    <source>
        <dbReference type="EMBL" id="CAK0904088.1"/>
    </source>
</evidence>
<reference evidence="2" key="1">
    <citation type="submission" date="2023-10" db="EMBL/GenBank/DDBJ databases">
        <authorList>
            <person name="Chen Y."/>
            <person name="Shah S."/>
            <person name="Dougan E. K."/>
            <person name="Thang M."/>
            <person name="Chan C."/>
        </authorList>
    </citation>
    <scope>NUCLEOTIDE SEQUENCE [LARGE SCALE GENOMIC DNA]</scope>
</reference>
<organism evidence="2 3">
    <name type="scientific">Prorocentrum cordatum</name>
    <dbReference type="NCBI Taxonomy" id="2364126"/>
    <lineage>
        <taxon>Eukaryota</taxon>
        <taxon>Sar</taxon>
        <taxon>Alveolata</taxon>
        <taxon>Dinophyceae</taxon>
        <taxon>Prorocentrales</taxon>
        <taxon>Prorocentraceae</taxon>
        <taxon>Prorocentrum</taxon>
    </lineage>
</organism>
<accession>A0ABN9XVH4</accession>
<name>A0ABN9XVH4_9DINO</name>
<dbReference type="Proteomes" id="UP001189429">
    <property type="component" value="Unassembled WGS sequence"/>
</dbReference>
<evidence type="ECO:0000256" key="1">
    <source>
        <dbReference type="SAM" id="MobiDB-lite"/>
    </source>
</evidence>